<dbReference type="EMBL" id="KN834780">
    <property type="protein sequence ID" value="KIK59387.1"/>
    <property type="molecule type" value="Genomic_DNA"/>
</dbReference>
<keyword evidence="2" id="KW-1185">Reference proteome</keyword>
<dbReference type="AlphaFoldDB" id="A0A0D0CLF3"/>
<accession>A0A0D0CLF3</accession>
<sequence>MPSEKQKKLRARVLELPPLTDAFLTELAKRRGTWYKQRSVVPLPSSPDLYKFDKSTVEALQRQFPGQQFKPTDWARCAASDQGEILIANKGSMLCIVWFTRIERARHAKSDAKAHLVLMSAETVIALTPGRTKTPCSMVFPAKTMSPETLATPFTDGSDAPYGFILDPGVEVDYMLSYWEAV</sequence>
<reference evidence="1 2" key="1">
    <citation type="submission" date="2014-04" db="EMBL/GenBank/DDBJ databases">
        <title>Evolutionary Origins and Diversification of the Mycorrhizal Mutualists.</title>
        <authorList>
            <consortium name="DOE Joint Genome Institute"/>
            <consortium name="Mycorrhizal Genomics Consortium"/>
            <person name="Kohler A."/>
            <person name="Kuo A."/>
            <person name="Nagy L.G."/>
            <person name="Floudas D."/>
            <person name="Copeland A."/>
            <person name="Barry K.W."/>
            <person name="Cichocki N."/>
            <person name="Veneault-Fourrey C."/>
            <person name="LaButti K."/>
            <person name="Lindquist E.A."/>
            <person name="Lipzen A."/>
            <person name="Lundell T."/>
            <person name="Morin E."/>
            <person name="Murat C."/>
            <person name="Riley R."/>
            <person name="Ohm R."/>
            <person name="Sun H."/>
            <person name="Tunlid A."/>
            <person name="Henrissat B."/>
            <person name="Grigoriev I.V."/>
            <person name="Hibbett D.S."/>
            <person name="Martin F."/>
        </authorList>
    </citation>
    <scope>NUCLEOTIDE SEQUENCE [LARGE SCALE GENOMIC DNA]</scope>
    <source>
        <strain evidence="1 2">FD-317 M1</strain>
    </source>
</reference>
<gene>
    <name evidence="1" type="ORF">GYMLUDRAFT_44733</name>
</gene>
<organism evidence="1 2">
    <name type="scientific">Collybiopsis luxurians FD-317 M1</name>
    <dbReference type="NCBI Taxonomy" id="944289"/>
    <lineage>
        <taxon>Eukaryota</taxon>
        <taxon>Fungi</taxon>
        <taxon>Dikarya</taxon>
        <taxon>Basidiomycota</taxon>
        <taxon>Agaricomycotina</taxon>
        <taxon>Agaricomycetes</taxon>
        <taxon>Agaricomycetidae</taxon>
        <taxon>Agaricales</taxon>
        <taxon>Marasmiineae</taxon>
        <taxon>Omphalotaceae</taxon>
        <taxon>Collybiopsis</taxon>
        <taxon>Collybiopsis luxurians</taxon>
    </lineage>
</organism>
<proteinExistence type="predicted"/>
<evidence type="ECO:0000313" key="2">
    <source>
        <dbReference type="Proteomes" id="UP000053593"/>
    </source>
</evidence>
<protein>
    <submittedName>
        <fullName evidence="1">Uncharacterized protein</fullName>
    </submittedName>
</protein>
<name>A0A0D0CLF3_9AGAR</name>
<dbReference type="OrthoDB" id="2867619at2759"/>
<evidence type="ECO:0000313" key="1">
    <source>
        <dbReference type="EMBL" id="KIK59387.1"/>
    </source>
</evidence>
<dbReference type="Proteomes" id="UP000053593">
    <property type="component" value="Unassembled WGS sequence"/>
</dbReference>
<dbReference type="HOGENOM" id="CLU_1482136_0_0_1"/>